<gene>
    <name evidence="4" type="ORF">J2S63_000455</name>
</gene>
<dbReference type="RefSeq" id="WP_310298074.1">
    <property type="nucleotide sequence ID" value="NZ_BAAAPS010000002.1"/>
</dbReference>
<dbReference type="EMBL" id="JAVDYG010000001">
    <property type="protein sequence ID" value="MDR7360902.1"/>
    <property type="molecule type" value="Genomic_DNA"/>
</dbReference>
<organism evidence="4 5">
    <name type="scientific">Nocardioides marmoribigeumensis</name>
    <dbReference type="NCBI Taxonomy" id="433649"/>
    <lineage>
        <taxon>Bacteria</taxon>
        <taxon>Bacillati</taxon>
        <taxon>Actinomycetota</taxon>
        <taxon>Actinomycetes</taxon>
        <taxon>Propionibacteriales</taxon>
        <taxon>Nocardioidaceae</taxon>
        <taxon>Nocardioides</taxon>
    </lineage>
</organism>
<evidence type="ECO:0000259" key="3">
    <source>
        <dbReference type="Pfam" id="PF00724"/>
    </source>
</evidence>
<feature type="domain" description="NADH:flavin oxidoreductase/NADH oxidase N-terminal" evidence="3">
    <location>
        <begin position="7"/>
        <end position="343"/>
    </location>
</feature>
<keyword evidence="2" id="KW-0560">Oxidoreductase</keyword>
<accession>A0ABU2BQI4</accession>
<dbReference type="Proteomes" id="UP001183648">
    <property type="component" value="Unassembled WGS sequence"/>
</dbReference>
<keyword evidence="5" id="KW-1185">Reference proteome</keyword>
<evidence type="ECO:0000256" key="2">
    <source>
        <dbReference type="ARBA" id="ARBA00023002"/>
    </source>
</evidence>
<reference evidence="4 5" key="1">
    <citation type="submission" date="2023-07" db="EMBL/GenBank/DDBJ databases">
        <title>Sequencing the genomes of 1000 actinobacteria strains.</title>
        <authorList>
            <person name="Klenk H.-P."/>
        </authorList>
    </citation>
    <scope>NUCLEOTIDE SEQUENCE [LARGE SCALE GENOMIC DNA]</scope>
    <source>
        <strain evidence="4 5">DSM 19426</strain>
    </source>
</reference>
<dbReference type="Pfam" id="PF00724">
    <property type="entry name" value="Oxidored_FMN"/>
    <property type="match status" value="1"/>
</dbReference>
<evidence type="ECO:0000313" key="4">
    <source>
        <dbReference type="EMBL" id="MDR7360902.1"/>
    </source>
</evidence>
<evidence type="ECO:0000256" key="1">
    <source>
        <dbReference type="ARBA" id="ARBA00022630"/>
    </source>
</evidence>
<comment type="caution">
    <text evidence="4">The sequence shown here is derived from an EMBL/GenBank/DDBJ whole genome shotgun (WGS) entry which is preliminary data.</text>
</comment>
<dbReference type="InterPro" id="IPR051799">
    <property type="entry name" value="NADH_flavin_oxidoreductase"/>
</dbReference>
<proteinExistence type="predicted"/>
<protein>
    <submittedName>
        <fullName evidence="4">2,4-dienoyl-CoA reductase-like NADH-dependent reductase (Old Yellow Enzyme family)</fullName>
    </submittedName>
</protein>
<keyword evidence="1" id="KW-0285">Flavoprotein</keyword>
<dbReference type="Gene3D" id="3.20.20.70">
    <property type="entry name" value="Aldolase class I"/>
    <property type="match status" value="1"/>
</dbReference>
<sequence length="418" mass="44405">MTRLDEPLVLPSGLALPHRIVKAAMTENLADADNQPTERLERLYRRWAEGGSGLLVTGNLMVDRRFLERSRNVVADRHLDVRRLARVREAAAGTPMVAQLNHPGRQTNRFVASTPVAPSAGGAVPMLGLFGKPRELSADEVEAVVAAFGTAAALVEQAGLDGVQVHAAHGYLLAQFLSPHVNRRTDRWGGDVAGRARALLEAVRAAKAATGDGFSVSVKLNASDFRHGGFTQDDAEQVVRLLAEEGIDFLEVSGGTYENPALFGIDVPEAEEEGTPVGAKEAYFAAFATRARAAAPDLPVMLTGGIRTRAAMEALLGSGAVDLIGLGRPIAIDPDLPRRLLEGGEGEQLPAYRLPSLMGLAGIAGESEWYETQLGRLGAGRDPHRGLHPVRAATGFVAGEAVRGLSARRRRARLVATA</sequence>
<dbReference type="SUPFAM" id="SSF51395">
    <property type="entry name" value="FMN-linked oxidoreductases"/>
    <property type="match status" value="1"/>
</dbReference>
<dbReference type="InterPro" id="IPR001155">
    <property type="entry name" value="OxRdtase_FMN_N"/>
</dbReference>
<dbReference type="InterPro" id="IPR013785">
    <property type="entry name" value="Aldolase_TIM"/>
</dbReference>
<evidence type="ECO:0000313" key="5">
    <source>
        <dbReference type="Proteomes" id="UP001183648"/>
    </source>
</evidence>
<dbReference type="PANTHER" id="PTHR43656:SF2">
    <property type="entry name" value="BINDING OXIDOREDUCTASE, PUTATIVE (AFU_ORTHOLOGUE AFUA_2G08260)-RELATED"/>
    <property type="match status" value="1"/>
</dbReference>
<dbReference type="PANTHER" id="PTHR43656">
    <property type="entry name" value="BINDING OXIDOREDUCTASE, PUTATIVE (AFU_ORTHOLOGUE AFUA_2G08260)-RELATED"/>
    <property type="match status" value="1"/>
</dbReference>
<name>A0ABU2BQI4_9ACTN</name>